<keyword evidence="6" id="KW-1185">Reference proteome</keyword>
<dbReference type="Pfam" id="PF00078">
    <property type="entry name" value="RVT_1"/>
    <property type="match status" value="1"/>
</dbReference>
<feature type="domain" description="CCHC-type" evidence="3">
    <location>
        <begin position="221"/>
        <end position="236"/>
    </location>
</feature>
<dbReference type="PROSITE" id="PS50878">
    <property type="entry name" value="RT_POL"/>
    <property type="match status" value="1"/>
</dbReference>
<dbReference type="OrthoDB" id="2265525at2759"/>
<dbReference type="PROSITE" id="PS50158">
    <property type="entry name" value="ZF_CCHC"/>
    <property type="match status" value="1"/>
</dbReference>
<gene>
    <name evidence="5" type="ORF">G6F64_011354</name>
</gene>
<keyword evidence="1" id="KW-0863">Zinc-finger</keyword>
<dbReference type="Proteomes" id="UP000716291">
    <property type="component" value="Unassembled WGS sequence"/>
</dbReference>
<feature type="region of interest" description="Disordered" evidence="2">
    <location>
        <begin position="330"/>
        <end position="372"/>
    </location>
</feature>
<dbReference type="GO" id="GO:0003676">
    <property type="term" value="F:nucleic acid binding"/>
    <property type="evidence" value="ECO:0007669"/>
    <property type="project" value="InterPro"/>
</dbReference>
<name>A0A9P6WZK6_RHIOR</name>
<feature type="region of interest" description="Disordered" evidence="2">
    <location>
        <begin position="1"/>
        <end position="22"/>
    </location>
</feature>
<dbReference type="InterPro" id="IPR043502">
    <property type="entry name" value="DNA/RNA_pol_sf"/>
</dbReference>
<sequence length="1030" mass="116053">MSHRGPTNHNPNTGTSSPTTLSHENNIAAFEDKAAKSASRERRQARIWVQSPEKNSAIFDLEATTVSPVKFYAALSAQYPDVIGAVPVQQRSVHGTVIAFDSVEARTKACSIDVVVEGFTIIGTPTLPASSSVYPLSLDKLPIRRPNELAPLLTKVLKAYGHVLHVGLLLDPQMNLFFGKGYALLDMTTDDTHLFKPLSHEIALADDRIIYATWRGMEQHCFYCHKPGHIKTACPRLDRQRNRTCYNCGSPEHLFRSFPKRGTDRVGDKRRHEDHIDPSSLLPFHQTPVSATPSTKFTGNKASVDIDQHHLSASLNSLVGLTVQHSVTALDEPEKITEEDDSNSSYHPDDDVDDGCSVDLKETDGMSMDEEEVNELRKDQELSLVELTNARPEHTDSSSVSNEIDPRVSMATLNCRGLKKVLSSTGRSFFHTLRSLPYDILALQETHASTSELQSNFDLCLQVSSSAWTSHCGLVSFNPSLTVHRLWSSDDERLLAAEVRHISQLYDPFTVYVLYAPANRTEYRSFLQNLSNTYCATDIFTSRSVLLGDFNHNIHQPTASSTTRSWFSWLRKHWFDALHDDVNCRDLPTFTNQVSQPSVNYVRGCDHSAVSLCLSLGTCRSGPGLWRCNPNLLQDKRFCDELNSFCDGAEHHLDEMSPPVQWDRLKTLLKGFIQSYCNKAQAKKVQHQKFLQRRRRYLLRHRHTVDTTDALAHIESQLDALYDKSASTLALRSGIRWREKALYSTEPNSEDAVVTILSHVPTDVRLESHRSARLLTPWTENEVQECLKHALIHSSPGIDERLFPATWQRSVVVLLPKSGDRTQLKNWRPISLICADSKIFTRLIATRVNRLLPELINPHQTGFLRRRFITDNGLCARLTMEVAKRFQVPGIGLLLDQEKAYDRVHPSYLRSCLSHFGFPAPFVDCITQLFFGTTLCVNVNGFLSAPFPQGRGLRQGDPLSPLLFNLAVEPLLRMIIASPRLRGFTFPSLSPIADRPLLKMLAYADDVLVFLSDPTVLPSIRNKRQKLKRQ</sequence>
<evidence type="ECO:0000259" key="4">
    <source>
        <dbReference type="PROSITE" id="PS50878"/>
    </source>
</evidence>
<evidence type="ECO:0000313" key="5">
    <source>
        <dbReference type="EMBL" id="KAG1301945.1"/>
    </source>
</evidence>
<dbReference type="Gene3D" id="3.60.10.10">
    <property type="entry name" value="Endonuclease/exonuclease/phosphatase"/>
    <property type="match status" value="1"/>
</dbReference>
<keyword evidence="1" id="KW-0479">Metal-binding</keyword>
<dbReference type="GO" id="GO:0008270">
    <property type="term" value="F:zinc ion binding"/>
    <property type="evidence" value="ECO:0007669"/>
    <property type="project" value="UniProtKB-KW"/>
</dbReference>
<comment type="caution">
    <text evidence="5">The sequence shown here is derived from an EMBL/GenBank/DDBJ whole genome shotgun (WGS) entry which is preliminary data.</text>
</comment>
<dbReference type="SMART" id="SM00343">
    <property type="entry name" value="ZnF_C2HC"/>
    <property type="match status" value="2"/>
</dbReference>
<evidence type="ECO:0008006" key="7">
    <source>
        <dbReference type="Google" id="ProtNLM"/>
    </source>
</evidence>
<dbReference type="SUPFAM" id="SSF57756">
    <property type="entry name" value="Retrovirus zinc finger-like domains"/>
    <property type="match status" value="1"/>
</dbReference>
<feature type="region of interest" description="Disordered" evidence="2">
    <location>
        <begin position="259"/>
        <end position="295"/>
    </location>
</feature>
<evidence type="ECO:0000313" key="6">
    <source>
        <dbReference type="Proteomes" id="UP000716291"/>
    </source>
</evidence>
<dbReference type="AlphaFoldDB" id="A0A9P6WZK6"/>
<dbReference type="PANTHER" id="PTHR19446">
    <property type="entry name" value="REVERSE TRANSCRIPTASES"/>
    <property type="match status" value="1"/>
</dbReference>
<dbReference type="EMBL" id="JAANQT010002725">
    <property type="protein sequence ID" value="KAG1301945.1"/>
    <property type="molecule type" value="Genomic_DNA"/>
</dbReference>
<dbReference type="CDD" id="cd01650">
    <property type="entry name" value="RT_nLTR_like"/>
    <property type="match status" value="1"/>
</dbReference>
<dbReference type="InterPro" id="IPR036875">
    <property type="entry name" value="Znf_CCHC_sf"/>
</dbReference>
<organism evidence="5 6">
    <name type="scientific">Rhizopus oryzae</name>
    <name type="common">Mucormycosis agent</name>
    <name type="synonym">Rhizopus arrhizus var. delemar</name>
    <dbReference type="NCBI Taxonomy" id="64495"/>
    <lineage>
        <taxon>Eukaryota</taxon>
        <taxon>Fungi</taxon>
        <taxon>Fungi incertae sedis</taxon>
        <taxon>Mucoromycota</taxon>
        <taxon>Mucoromycotina</taxon>
        <taxon>Mucoromycetes</taxon>
        <taxon>Mucorales</taxon>
        <taxon>Mucorineae</taxon>
        <taxon>Rhizopodaceae</taxon>
        <taxon>Rhizopus</taxon>
    </lineage>
</organism>
<dbReference type="InterPro" id="IPR036691">
    <property type="entry name" value="Endo/exonu/phosph_ase_sf"/>
</dbReference>
<dbReference type="SUPFAM" id="SSF56672">
    <property type="entry name" value="DNA/RNA polymerases"/>
    <property type="match status" value="1"/>
</dbReference>
<feature type="domain" description="Reverse transcriptase" evidence="4">
    <location>
        <begin position="796"/>
        <end position="1030"/>
    </location>
</feature>
<feature type="compositionally biased region" description="Basic and acidic residues" evidence="2">
    <location>
        <begin position="261"/>
        <end position="277"/>
    </location>
</feature>
<evidence type="ECO:0000256" key="1">
    <source>
        <dbReference type="PROSITE-ProRule" id="PRU00047"/>
    </source>
</evidence>
<dbReference type="SUPFAM" id="SSF56219">
    <property type="entry name" value="DNase I-like"/>
    <property type="match status" value="1"/>
</dbReference>
<evidence type="ECO:0000256" key="2">
    <source>
        <dbReference type="SAM" id="MobiDB-lite"/>
    </source>
</evidence>
<reference evidence="5" key="1">
    <citation type="journal article" date="2020" name="Microb. Genom.">
        <title>Genetic diversity of clinical and environmental Mucorales isolates obtained from an investigation of mucormycosis cases among solid organ transplant recipients.</title>
        <authorList>
            <person name="Nguyen M.H."/>
            <person name="Kaul D."/>
            <person name="Muto C."/>
            <person name="Cheng S.J."/>
            <person name="Richter R.A."/>
            <person name="Bruno V.M."/>
            <person name="Liu G."/>
            <person name="Beyhan S."/>
            <person name="Sundermann A.J."/>
            <person name="Mounaud S."/>
            <person name="Pasculle A.W."/>
            <person name="Nierman W.C."/>
            <person name="Driscoll E."/>
            <person name="Cumbie R."/>
            <person name="Clancy C.J."/>
            <person name="Dupont C.L."/>
        </authorList>
    </citation>
    <scope>NUCLEOTIDE SEQUENCE</scope>
    <source>
        <strain evidence="5">GL11</strain>
    </source>
</reference>
<keyword evidence="1" id="KW-0862">Zinc</keyword>
<protein>
    <recommendedName>
        <fullName evidence="7">CCHC-type domain-containing protein</fullName>
    </recommendedName>
</protein>
<dbReference type="InterPro" id="IPR001878">
    <property type="entry name" value="Znf_CCHC"/>
</dbReference>
<dbReference type="Gene3D" id="4.10.60.10">
    <property type="entry name" value="Zinc finger, CCHC-type"/>
    <property type="match status" value="1"/>
</dbReference>
<dbReference type="InterPro" id="IPR000477">
    <property type="entry name" value="RT_dom"/>
</dbReference>
<proteinExistence type="predicted"/>
<evidence type="ECO:0000259" key="3">
    <source>
        <dbReference type="PROSITE" id="PS50158"/>
    </source>
</evidence>
<accession>A0A9P6WZK6</accession>